<feature type="compositionally biased region" description="Basic and acidic residues" evidence="1">
    <location>
        <begin position="292"/>
        <end position="320"/>
    </location>
</feature>
<dbReference type="EMBL" id="JACGCM010000004">
    <property type="protein sequence ID" value="KAF6177103.1"/>
    <property type="molecule type" value="Genomic_DNA"/>
</dbReference>
<evidence type="ECO:0000313" key="2">
    <source>
        <dbReference type="EMBL" id="KAF6177103.1"/>
    </source>
</evidence>
<dbReference type="AlphaFoldDB" id="A0A7J7PCP5"/>
<keyword evidence="3" id="KW-1185">Reference proteome</keyword>
<evidence type="ECO:0000313" key="3">
    <source>
        <dbReference type="Proteomes" id="UP000541444"/>
    </source>
</evidence>
<feature type="region of interest" description="Disordered" evidence="1">
    <location>
        <begin position="281"/>
        <end position="320"/>
    </location>
</feature>
<proteinExistence type="predicted"/>
<name>A0A7J7PCP5_9MAGN</name>
<gene>
    <name evidence="2" type="ORF">GIB67_015978</name>
</gene>
<evidence type="ECO:0000256" key="1">
    <source>
        <dbReference type="SAM" id="MobiDB-lite"/>
    </source>
</evidence>
<accession>A0A7J7PCP5</accession>
<protein>
    <recommendedName>
        <fullName evidence="4">Ubiquitin-like protease family profile domain-containing protein</fullName>
    </recommendedName>
</protein>
<organism evidence="2 3">
    <name type="scientific">Kingdonia uniflora</name>
    <dbReference type="NCBI Taxonomy" id="39325"/>
    <lineage>
        <taxon>Eukaryota</taxon>
        <taxon>Viridiplantae</taxon>
        <taxon>Streptophyta</taxon>
        <taxon>Embryophyta</taxon>
        <taxon>Tracheophyta</taxon>
        <taxon>Spermatophyta</taxon>
        <taxon>Magnoliopsida</taxon>
        <taxon>Ranunculales</taxon>
        <taxon>Circaeasteraceae</taxon>
        <taxon>Kingdonia</taxon>
    </lineage>
</organism>
<dbReference type="SUPFAM" id="SSF54001">
    <property type="entry name" value="Cysteine proteinases"/>
    <property type="match status" value="1"/>
</dbReference>
<dbReference type="InterPro" id="IPR038765">
    <property type="entry name" value="Papain-like_cys_pep_sf"/>
</dbReference>
<evidence type="ECO:0008006" key="4">
    <source>
        <dbReference type="Google" id="ProtNLM"/>
    </source>
</evidence>
<comment type="caution">
    <text evidence="2">The sequence shown here is derived from an EMBL/GenBank/DDBJ whole genome shotgun (WGS) entry which is preliminary data.</text>
</comment>
<reference evidence="2 3" key="1">
    <citation type="journal article" date="2020" name="IScience">
        <title>Genome Sequencing of the Endangered Kingdonia uniflora (Circaeasteraceae, Ranunculales) Reveals Potential Mechanisms of Evolutionary Specialization.</title>
        <authorList>
            <person name="Sun Y."/>
            <person name="Deng T."/>
            <person name="Zhang A."/>
            <person name="Moore M.J."/>
            <person name="Landis J.B."/>
            <person name="Lin N."/>
            <person name="Zhang H."/>
            <person name="Zhang X."/>
            <person name="Huang J."/>
            <person name="Zhang X."/>
            <person name="Sun H."/>
            <person name="Wang H."/>
        </authorList>
    </citation>
    <scope>NUCLEOTIDE SEQUENCE [LARGE SCALE GENOMIC DNA]</scope>
    <source>
        <strain evidence="2">TB1705</strain>
        <tissue evidence="2">Leaf</tissue>
    </source>
</reference>
<dbReference type="Proteomes" id="UP000541444">
    <property type="component" value="Unassembled WGS sequence"/>
</dbReference>
<dbReference type="Gene3D" id="3.40.395.10">
    <property type="entry name" value="Adenoviral Proteinase, Chain A"/>
    <property type="match status" value="1"/>
</dbReference>
<sequence length="453" mass="50983">MKPSKTDIQQGLVQKAMRNQIEAHAIGVVPAIGAPTVGAPAVVLPVVGIPGLGSSSSATEIGAVVVREAVLYYLEILHSLGSTSSLLLRKPRNGSEKEVMRKKMGKGRRQNREPGNKIIKRLKKIKEGKREWQKKLNDSKKNKKVEEPDVLLKKKRRAKFPELGNIQSTAKNILQQVAPGEGLEVVKYLMVDDDVKVNLEVISPKYGGGLLKWKKGDEKDNNDKKYVEEIVKSEEELPQTLEVEKIEDEASQASTDQTTVVSVEEQTIEVVQTDIVISHQKNDVGKASQSKKSKEEVEQNKEEVAEGKDDDDRNSQNKLDPEQARKIFIYDSMVDAKITNVQMKKKKLSLGHQFIEDQISRILPKLSIWRDFADRSSPPTGSEVKDYDLNSKWTYRFGKYPIQPNGHDCGVYMLVFMDNLLRGIKFLDLIDSNQCCYTIAYDILRLGVKPEEI</sequence>